<keyword evidence="2" id="KW-1133">Transmembrane helix</keyword>
<protein>
    <submittedName>
        <fullName evidence="3">Uncharacterized protein</fullName>
    </submittedName>
</protein>
<proteinExistence type="predicted"/>
<keyword evidence="4" id="KW-1185">Reference proteome</keyword>
<accession>A0AAD7B8G4</accession>
<keyword evidence="2" id="KW-0812">Transmembrane</keyword>
<feature type="region of interest" description="Disordered" evidence="1">
    <location>
        <begin position="120"/>
        <end position="141"/>
    </location>
</feature>
<dbReference type="AlphaFoldDB" id="A0AAD7B8G4"/>
<name>A0AAD7B8G4_9AGAR</name>
<keyword evidence="2" id="KW-0472">Membrane</keyword>
<evidence type="ECO:0000256" key="1">
    <source>
        <dbReference type="SAM" id="MobiDB-lite"/>
    </source>
</evidence>
<comment type="caution">
    <text evidence="3">The sequence shown here is derived from an EMBL/GenBank/DDBJ whole genome shotgun (WGS) entry which is preliminary data.</text>
</comment>
<evidence type="ECO:0000313" key="3">
    <source>
        <dbReference type="EMBL" id="KAJ7613184.1"/>
    </source>
</evidence>
<feature type="transmembrane region" description="Helical" evidence="2">
    <location>
        <begin position="48"/>
        <end position="70"/>
    </location>
</feature>
<evidence type="ECO:0000256" key="2">
    <source>
        <dbReference type="SAM" id="Phobius"/>
    </source>
</evidence>
<evidence type="ECO:0000313" key="4">
    <source>
        <dbReference type="Proteomes" id="UP001221142"/>
    </source>
</evidence>
<dbReference type="Proteomes" id="UP001221142">
    <property type="component" value="Unassembled WGS sequence"/>
</dbReference>
<sequence>MRKDSPPPPLPATAPAQYTYLYQPGPTSYQAIPLVPPPTPRRSTLRRFLLAFFVAVGLYALLHPIFHYYVRGIFGGHRWGAPSGLTINQGLNAATQKQIAFIISRRATQADRGTCSIQRRRAGEDGGDGVAPQRQRANTGTNTPLLAVGQRVDCEGRYQTRLDHAMPVFRLRTRVTTTTVVRTAQVEPGEVEASELELGEGAVAAQKAGI</sequence>
<dbReference type="EMBL" id="JARKIF010000029">
    <property type="protein sequence ID" value="KAJ7613184.1"/>
    <property type="molecule type" value="Genomic_DNA"/>
</dbReference>
<reference evidence="3" key="1">
    <citation type="submission" date="2023-03" db="EMBL/GenBank/DDBJ databases">
        <title>Massive genome expansion in bonnet fungi (Mycena s.s.) driven by repeated elements and novel gene families across ecological guilds.</title>
        <authorList>
            <consortium name="Lawrence Berkeley National Laboratory"/>
            <person name="Harder C.B."/>
            <person name="Miyauchi S."/>
            <person name="Viragh M."/>
            <person name="Kuo A."/>
            <person name="Thoen E."/>
            <person name="Andreopoulos B."/>
            <person name="Lu D."/>
            <person name="Skrede I."/>
            <person name="Drula E."/>
            <person name="Henrissat B."/>
            <person name="Morin E."/>
            <person name="Kohler A."/>
            <person name="Barry K."/>
            <person name="LaButti K."/>
            <person name="Morin E."/>
            <person name="Salamov A."/>
            <person name="Lipzen A."/>
            <person name="Mereny Z."/>
            <person name="Hegedus B."/>
            <person name="Baldrian P."/>
            <person name="Stursova M."/>
            <person name="Weitz H."/>
            <person name="Taylor A."/>
            <person name="Grigoriev I.V."/>
            <person name="Nagy L.G."/>
            <person name="Martin F."/>
            <person name="Kauserud H."/>
        </authorList>
    </citation>
    <scope>NUCLEOTIDE SEQUENCE</scope>
    <source>
        <strain evidence="3">9284</strain>
    </source>
</reference>
<organism evidence="3 4">
    <name type="scientific">Roridomyces roridus</name>
    <dbReference type="NCBI Taxonomy" id="1738132"/>
    <lineage>
        <taxon>Eukaryota</taxon>
        <taxon>Fungi</taxon>
        <taxon>Dikarya</taxon>
        <taxon>Basidiomycota</taxon>
        <taxon>Agaricomycotina</taxon>
        <taxon>Agaricomycetes</taxon>
        <taxon>Agaricomycetidae</taxon>
        <taxon>Agaricales</taxon>
        <taxon>Marasmiineae</taxon>
        <taxon>Mycenaceae</taxon>
        <taxon>Roridomyces</taxon>
    </lineage>
</organism>
<gene>
    <name evidence="3" type="ORF">FB45DRAFT_874708</name>
</gene>